<dbReference type="InterPro" id="IPR020846">
    <property type="entry name" value="MFS_dom"/>
</dbReference>
<feature type="compositionally biased region" description="Basic and acidic residues" evidence="6">
    <location>
        <begin position="7"/>
        <end position="26"/>
    </location>
</feature>
<evidence type="ECO:0000256" key="6">
    <source>
        <dbReference type="SAM" id="MobiDB-lite"/>
    </source>
</evidence>
<dbReference type="FunFam" id="1.20.1250.20:FF:000511">
    <property type="entry name" value="MFS general substrate transporter"/>
    <property type="match status" value="1"/>
</dbReference>
<feature type="transmembrane region" description="Helical" evidence="7">
    <location>
        <begin position="284"/>
        <end position="305"/>
    </location>
</feature>
<dbReference type="AlphaFoldDB" id="A0A1V6V9D4"/>
<keyword evidence="4 7" id="KW-1133">Transmembrane helix</keyword>
<keyword evidence="5 7" id="KW-0472">Membrane</keyword>
<dbReference type="FunFam" id="1.20.1250.20:FF:000409">
    <property type="entry name" value="MFS general substrate transporter"/>
    <property type="match status" value="1"/>
</dbReference>
<reference evidence="10" key="1">
    <citation type="journal article" date="2017" name="Nat. Microbiol.">
        <title>Global analysis of biosynthetic gene clusters reveals vast potential of secondary metabolite production in Penicillium species.</title>
        <authorList>
            <person name="Nielsen J.C."/>
            <person name="Grijseels S."/>
            <person name="Prigent S."/>
            <person name="Ji B."/>
            <person name="Dainat J."/>
            <person name="Nielsen K.F."/>
            <person name="Frisvad J.C."/>
            <person name="Workman M."/>
            <person name="Nielsen J."/>
        </authorList>
    </citation>
    <scope>NUCLEOTIDE SEQUENCE [LARGE SCALE GENOMIC DNA]</scope>
    <source>
        <strain evidence="10">IBT 31321</strain>
    </source>
</reference>
<feature type="domain" description="Major facilitator superfamily (MFS) profile" evidence="8">
    <location>
        <begin position="50"/>
        <end position="467"/>
    </location>
</feature>
<gene>
    <name evidence="9" type="ORF">PENCOP_c001G04448</name>
</gene>
<feature type="region of interest" description="Disordered" evidence="6">
    <location>
        <begin position="1"/>
        <end position="35"/>
    </location>
</feature>
<sequence>MGTMAPIDEKPPADHLIEDIGRKSPLSEEEEEEFTPQEQKKIIRRIDLRLVTMTGLAYCISLMDRTNLSMAAVAGLKQELQLEVGQRYSIVVLMFFVPYIIFQPPMTVIIRKLGPTFFLSSIIVCWAGIMIGMGFVKDWGALVGTRVLLGVLEAGYFPGCVYLLSCWYTRYDVQKRFSIFYLIGCVASALAGILAFGLMQLNGREGLTGWRWIFILEGVITGVIGILCFFFLVDFPDRAHKSWRFLSERECAFIVRRINRDRNDGDLEAFSLKKFLKPALDLKIWAFAMIFFSITTVTYAIAYFLPIILNLGMGYGVGEAQCLVAPPYGFAGIVMYGTAWVGDKYRVRAPIIIFNSLLAIIGLPMMGFAKSDAVRYVGVFFTVAGANANIPSCMAYQANNVRGQWTRAFSSATLVGLGGLGGIVSSLVFREQDAPGYRPGMYAAIACNILIIVLALALSVWFRFCNKQADRGKRVIEGDAAFRYTI</sequence>
<dbReference type="InterPro" id="IPR036259">
    <property type="entry name" value="MFS_trans_sf"/>
</dbReference>
<feature type="transmembrane region" description="Helical" evidence="7">
    <location>
        <begin position="210"/>
        <end position="233"/>
    </location>
</feature>
<evidence type="ECO:0000256" key="1">
    <source>
        <dbReference type="ARBA" id="ARBA00004141"/>
    </source>
</evidence>
<dbReference type="PANTHER" id="PTHR43791">
    <property type="entry name" value="PERMEASE-RELATED"/>
    <property type="match status" value="1"/>
</dbReference>
<dbReference type="InterPro" id="IPR011701">
    <property type="entry name" value="MFS"/>
</dbReference>
<evidence type="ECO:0000256" key="2">
    <source>
        <dbReference type="ARBA" id="ARBA00022448"/>
    </source>
</evidence>
<dbReference type="Pfam" id="PF07690">
    <property type="entry name" value="MFS_1"/>
    <property type="match status" value="1"/>
</dbReference>
<evidence type="ECO:0000259" key="8">
    <source>
        <dbReference type="PROSITE" id="PS50850"/>
    </source>
</evidence>
<feature type="transmembrane region" description="Helical" evidence="7">
    <location>
        <begin position="375"/>
        <end position="396"/>
    </location>
</feature>
<feature type="transmembrane region" description="Helical" evidence="7">
    <location>
        <begin position="349"/>
        <end position="369"/>
    </location>
</feature>
<proteinExistence type="predicted"/>
<feature type="transmembrane region" description="Helical" evidence="7">
    <location>
        <begin position="325"/>
        <end position="342"/>
    </location>
</feature>
<dbReference type="Proteomes" id="UP000191500">
    <property type="component" value="Unassembled WGS sequence"/>
</dbReference>
<organism evidence="9 10">
    <name type="scientific">Penicillium coprophilum</name>
    <dbReference type="NCBI Taxonomy" id="36646"/>
    <lineage>
        <taxon>Eukaryota</taxon>
        <taxon>Fungi</taxon>
        <taxon>Dikarya</taxon>
        <taxon>Ascomycota</taxon>
        <taxon>Pezizomycotina</taxon>
        <taxon>Eurotiomycetes</taxon>
        <taxon>Eurotiomycetidae</taxon>
        <taxon>Eurotiales</taxon>
        <taxon>Aspergillaceae</taxon>
        <taxon>Penicillium</taxon>
    </lineage>
</organism>
<protein>
    <recommendedName>
        <fullName evidence="8">Major facilitator superfamily (MFS) profile domain-containing protein</fullName>
    </recommendedName>
</protein>
<accession>A0A1V6V9D4</accession>
<keyword evidence="3 7" id="KW-0812">Transmembrane</keyword>
<evidence type="ECO:0000256" key="7">
    <source>
        <dbReference type="SAM" id="Phobius"/>
    </source>
</evidence>
<comment type="subcellular location">
    <subcellularLocation>
        <location evidence="1">Membrane</location>
        <topology evidence="1">Multi-pass membrane protein</topology>
    </subcellularLocation>
</comment>
<dbReference type="GO" id="GO:0016020">
    <property type="term" value="C:membrane"/>
    <property type="evidence" value="ECO:0007669"/>
    <property type="project" value="UniProtKB-SubCell"/>
</dbReference>
<comment type="caution">
    <text evidence="9">The sequence shown here is derived from an EMBL/GenBank/DDBJ whole genome shotgun (WGS) entry which is preliminary data.</text>
</comment>
<feature type="transmembrane region" description="Helical" evidence="7">
    <location>
        <begin position="408"/>
        <end position="429"/>
    </location>
</feature>
<dbReference type="Gene3D" id="1.20.1250.20">
    <property type="entry name" value="MFS general substrate transporter like domains"/>
    <property type="match status" value="2"/>
</dbReference>
<dbReference type="STRING" id="36646.A0A1V6V9D4"/>
<dbReference type="SUPFAM" id="SSF103473">
    <property type="entry name" value="MFS general substrate transporter"/>
    <property type="match status" value="1"/>
</dbReference>
<feature type="transmembrane region" description="Helical" evidence="7">
    <location>
        <begin position="441"/>
        <end position="464"/>
    </location>
</feature>
<feature type="transmembrane region" description="Helical" evidence="7">
    <location>
        <begin position="147"/>
        <end position="167"/>
    </location>
</feature>
<keyword evidence="2" id="KW-0813">Transport</keyword>
<keyword evidence="10" id="KW-1185">Reference proteome</keyword>
<feature type="transmembrane region" description="Helical" evidence="7">
    <location>
        <begin position="179"/>
        <end position="198"/>
    </location>
</feature>
<dbReference type="EMBL" id="MDDG01000001">
    <property type="protein sequence ID" value="OQE47285.1"/>
    <property type="molecule type" value="Genomic_DNA"/>
</dbReference>
<evidence type="ECO:0000313" key="10">
    <source>
        <dbReference type="Proteomes" id="UP000191500"/>
    </source>
</evidence>
<feature type="transmembrane region" description="Helical" evidence="7">
    <location>
        <begin position="114"/>
        <end position="135"/>
    </location>
</feature>
<dbReference type="GO" id="GO:0022857">
    <property type="term" value="F:transmembrane transporter activity"/>
    <property type="evidence" value="ECO:0007669"/>
    <property type="project" value="InterPro"/>
</dbReference>
<evidence type="ECO:0000256" key="4">
    <source>
        <dbReference type="ARBA" id="ARBA00022989"/>
    </source>
</evidence>
<dbReference type="PROSITE" id="PS50850">
    <property type="entry name" value="MFS"/>
    <property type="match status" value="1"/>
</dbReference>
<evidence type="ECO:0000256" key="3">
    <source>
        <dbReference type="ARBA" id="ARBA00022692"/>
    </source>
</evidence>
<evidence type="ECO:0000256" key="5">
    <source>
        <dbReference type="ARBA" id="ARBA00023136"/>
    </source>
</evidence>
<feature type="transmembrane region" description="Helical" evidence="7">
    <location>
        <begin position="84"/>
        <end position="102"/>
    </location>
</feature>
<evidence type="ECO:0000313" key="9">
    <source>
        <dbReference type="EMBL" id="OQE47285.1"/>
    </source>
</evidence>
<name>A0A1V6V9D4_9EURO</name>
<dbReference type="PANTHER" id="PTHR43791:SF47">
    <property type="entry name" value="MAJOR FACILITATOR SUPERFAMILY (MFS) PROFILE DOMAIN-CONTAINING PROTEIN-RELATED"/>
    <property type="match status" value="1"/>
</dbReference>